<dbReference type="InterPro" id="IPR011020">
    <property type="entry name" value="HTTM-like"/>
</dbReference>
<feature type="domain" description="HTTM-like" evidence="7">
    <location>
        <begin position="78"/>
        <end position="363"/>
    </location>
</feature>
<comment type="caution">
    <text evidence="8">The sequence shown here is derived from an EMBL/GenBank/DDBJ whole genome shotgun (WGS) entry which is preliminary data.</text>
</comment>
<keyword evidence="2 6" id="KW-0812">Transmembrane</keyword>
<feature type="transmembrane region" description="Helical" evidence="6">
    <location>
        <begin position="82"/>
        <end position="102"/>
    </location>
</feature>
<keyword evidence="4 6" id="KW-0472">Membrane</keyword>
<feature type="transmembrane region" description="Helical" evidence="6">
    <location>
        <begin position="43"/>
        <end position="61"/>
    </location>
</feature>
<evidence type="ECO:0000256" key="2">
    <source>
        <dbReference type="ARBA" id="ARBA00022692"/>
    </source>
</evidence>
<feature type="transmembrane region" description="Helical" evidence="6">
    <location>
        <begin position="195"/>
        <end position="215"/>
    </location>
</feature>
<feature type="transmembrane region" description="Helical" evidence="6">
    <location>
        <begin position="132"/>
        <end position="159"/>
    </location>
</feature>
<dbReference type="SMART" id="SM00752">
    <property type="entry name" value="HTTM"/>
    <property type="match status" value="1"/>
</dbReference>
<dbReference type="Pfam" id="PF05090">
    <property type="entry name" value="HTTM"/>
    <property type="match status" value="1"/>
</dbReference>
<reference evidence="8" key="1">
    <citation type="submission" date="2021-03" db="EMBL/GenBank/DDBJ databases">
        <title>Leucobacter chromiisoli sp. nov., isolated from chromium-containing soil of chemical plant.</title>
        <authorList>
            <person name="Xu Z."/>
        </authorList>
    </citation>
    <scope>NUCLEOTIDE SEQUENCE</scope>
    <source>
        <strain evidence="8">A2</strain>
    </source>
</reference>
<evidence type="ECO:0000313" key="8">
    <source>
        <dbReference type="EMBL" id="MBO1805444.1"/>
    </source>
</evidence>
<dbReference type="InterPro" id="IPR053934">
    <property type="entry name" value="HTTM_dom"/>
</dbReference>
<feature type="compositionally biased region" description="Basic and acidic residues" evidence="5">
    <location>
        <begin position="7"/>
        <end position="25"/>
    </location>
</feature>
<dbReference type="EMBL" id="JAGDYL010000014">
    <property type="protein sequence ID" value="MBO1805444.1"/>
    <property type="molecule type" value="Genomic_DNA"/>
</dbReference>
<feature type="transmembrane region" description="Helical" evidence="6">
    <location>
        <begin position="325"/>
        <end position="347"/>
    </location>
</feature>
<dbReference type="InterPro" id="IPR052964">
    <property type="entry name" value="Sporulation_signal_mat"/>
</dbReference>
<sequence length="390" mass="42540">MSQQRTTLEKDAAKKAAPEAPKTEDAAAPDASRSSTSAPGTPVAGFFAFLGSIIASAWMAFANTIGDSIAFVERWLFNGKKALYGIAVTRIVFGVIAIGLLASNFSTRLYTFGSGSAWNGEIAEPVSDFPKIWLFSAFHAVAANDVAFTLLYIALMLLAVLFMLGWRFRIVLPVFFVMWIGFIEMNDMVGDQGDNMFRIALILMFFTDAAARWSLDARRRAKREWFPEGSSPNQIGTVLHNLALVALTAQVAFVYGSGGLFKAQGAPWASGYAVYDPLQTMRFGTWPVLSDLITAWGPMVAIGTWGSILLQGAFLLALLSRPTRLIALFGILGFHIMIGVLMGLPWFSLTMIAIDSIFIRDRSWKRLSAGIARRWRAAVVRRPADVGGAG</sequence>
<dbReference type="PANTHER" id="PTHR39535">
    <property type="entry name" value="SPORULATION-DELAYING PROTEIN SDPB"/>
    <property type="match status" value="1"/>
</dbReference>
<name>A0A939LVA9_9MICO</name>
<feature type="region of interest" description="Disordered" evidence="5">
    <location>
        <begin position="1"/>
        <end position="38"/>
    </location>
</feature>
<evidence type="ECO:0000256" key="6">
    <source>
        <dbReference type="SAM" id="Phobius"/>
    </source>
</evidence>
<evidence type="ECO:0000256" key="4">
    <source>
        <dbReference type="ARBA" id="ARBA00023136"/>
    </source>
</evidence>
<gene>
    <name evidence="8" type="ORF">J4H91_08950</name>
</gene>
<dbReference type="AlphaFoldDB" id="A0A939LVA9"/>
<protein>
    <submittedName>
        <fullName evidence="8">HTTM domain-containing protein</fullName>
    </submittedName>
</protein>
<dbReference type="RefSeq" id="WP_208045922.1">
    <property type="nucleotide sequence ID" value="NZ_JAGDYL010000014.1"/>
</dbReference>
<keyword evidence="9" id="KW-1185">Reference proteome</keyword>
<evidence type="ECO:0000313" key="9">
    <source>
        <dbReference type="Proteomes" id="UP000664398"/>
    </source>
</evidence>
<dbReference type="GO" id="GO:0012505">
    <property type="term" value="C:endomembrane system"/>
    <property type="evidence" value="ECO:0007669"/>
    <property type="project" value="UniProtKB-SubCell"/>
</dbReference>
<keyword evidence="3 6" id="KW-1133">Transmembrane helix</keyword>
<evidence type="ECO:0000256" key="3">
    <source>
        <dbReference type="ARBA" id="ARBA00022989"/>
    </source>
</evidence>
<evidence type="ECO:0000259" key="7">
    <source>
        <dbReference type="SMART" id="SM00752"/>
    </source>
</evidence>
<accession>A0A939LVA9</accession>
<dbReference type="PANTHER" id="PTHR39535:SF2">
    <property type="entry name" value="HTTM DOMAIN-CONTAINING PROTEIN"/>
    <property type="match status" value="1"/>
</dbReference>
<feature type="transmembrane region" description="Helical" evidence="6">
    <location>
        <begin position="235"/>
        <end position="255"/>
    </location>
</feature>
<organism evidence="8 9">
    <name type="scientific">Leucobacter ruminantium</name>
    <dbReference type="NCBI Taxonomy" id="1289170"/>
    <lineage>
        <taxon>Bacteria</taxon>
        <taxon>Bacillati</taxon>
        <taxon>Actinomycetota</taxon>
        <taxon>Actinomycetes</taxon>
        <taxon>Micrococcales</taxon>
        <taxon>Microbacteriaceae</taxon>
        <taxon>Leucobacter</taxon>
    </lineage>
</organism>
<proteinExistence type="predicted"/>
<dbReference type="Proteomes" id="UP000664398">
    <property type="component" value="Unassembled WGS sequence"/>
</dbReference>
<evidence type="ECO:0000256" key="5">
    <source>
        <dbReference type="SAM" id="MobiDB-lite"/>
    </source>
</evidence>
<comment type="subcellular location">
    <subcellularLocation>
        <location evidence="1">Endomembrane system</location>
        <topology evidence="1">Multi-pass membrane protein</topology>
    </subcellularLocation>
</comment>
<evidence type="ECO:0000256" key="1">
    <source>
        <dbReference type="ARBA" id="ARBA00004127"/>
    </source>
</evidence>
<feature type="transmembrane region" description="Helical" evidence="6">
    <location>
        <begin position="295"/>
        <end position="318"/>
    </location>
</feature>